<sequence length="817" mass="91342">MGRKSATAIESNKKGFAMEDDVAFNDVDGEAGDKLMPLQRWERMMLLQLNLVEKKKAKGIKSGYNSGFVASAFGLLGEDDDDDVERGEKDDKISAFELVDERKSAEIKMEMMLVLVLLLRKTKNKKKKGGKNLQEEEEDLDKILAELGVPLPPAQLEKAEEEGHVEAITSKKKGKEKEGKASAAEEKPEDTNSKVSGKKVSKHKKRLREKKKLLKKRQEGKLLTGKQKEEARRLEAMRNQILANAKLELPTGEPARRPLYQKKKSKPQNQSNRESTDEKETREDVVLELASVEAENVEVTDVVDDNGVDDDEEWDSKSWDEADLTLPGKSVFADEEVDSESEPLPKKDMPIGLVEKVMPPKLENVDVQNNCGREEENRSCTHVQEGEAGGITQQIGATYFPDENIRERTKLLLSLRSRGLNTELYYKNKEMGETYNIVPTSAKSGEGIPDLLLLLVQWAQKTMIKRLTYSEEVQCTILEVKVDEGHETTIDIVLVNGVLREGDQIVVGGMLGPIVTSIRALLTPHPMTEFRVKGTYFNHKEIKAAQCIKIAAQHAIAGASLYVVGPNDYIEDIKESAMAYVNKVMSRIGKSGKGVCLQASTLGSLEALLDFLETPAVNIPVSTISIGPVYKRDVKKASVMLEKKKEYGTILPFDVKVAPDAQEHADELGVKIFTADIIYHLFVQFKVHIDNFKLKRREKLRRIRFSPVSSRSYQTIGTAICVPNKRGFLEIGQVTSIKNNDNPVDSAKKGQKVSIKIIGSNPEEQKKMLGRHFEVEDLLKSKISRHSIDALIAYFKDELSTEDVTLLNGLKKEFGIP</sequence>
<dbReference type="CDD" id="cd03703">
    <property type="entry name" value="aeIF5B_II"/>
    <property type="match status" value="1"/>
</dbReference>
<evidence type="ECO:0000256" key="2">
    <source>
        <dbReference type="ARBA" id="ARBA00023134"/>
    </source>
</evidence>
<dbReference type="Pfam" id="PF11987">
    <property type="entry name" value="IF-2"/>
    <property type="match status" value="1"/>
</dbReference>
<dbReference type="FunFam" id="2.40.30.10:FF:000013">
    <property type="entry name" value="eukaryotic translation initiation factor 5B"/>
    <property type="match status" value="1"/>
</dbReference>
<dbReference type="Gene3D" id="2.40.30.10">
    <property type="entry name" value="Translation factors"/>
    <property type="match status" value="2"/>
</dbReference>
<dbReference type="PANTHER" id="PTHR43381">
    <property type="entry name" value="TRANSLATION INITIATION FACTOR IF-2-RELATED"/>
    <property type="match status" value="1"/>
</dbReference>
<dbReference type="Gene3D" id="3.40.50.300">
    <property type="entry name" value="P-loop containing nucleotide triphosphate hydrolases"/>
    <property type="match status" value="1"/>
</dbReference>
<dbReference type="GO" id="GO:0005739">
    <property type="term" value="C:mitochondrion"/>
    <property type="evidence" value="ECO:0007669"/>
    <property type="project" value="TreeGrafter"/>
</dbReference>
<dbReference type="PANTHER" id="PTHR43381:SF4">
    <property type="entry name" value="EUKARYOTIC TRANSLATION INITIATION FACTOR 5B"/>
    <property type="match status" value="1"/>
</dbReference>
<reference evidence="5" key="2">
    <citation type="submission" date="2020-08" db="EMBL/GenBank/DDBJ databases">
        <title>Plant Genome Project.</title>
        <authorList>
            <person name="Zhang R.-G."/>
        </authorList>
    </citation>
    <scope>NUCLEOTIDE SEQUENCE</scope>
    <source>
        <strain evidence="5">Huo1</strain>
        <tissue evidence="5">Leaf</tissue>
    </source>
</reference>
<dbReference type="FunFam" id="3.40.50.10050:FF:000002">
    <property type="entry name" value="Eukaryotic translation initiation factor 5B"/>
    <property type="match status" value="1"/>
</dbReference>
<dbReference type="AlphaFoldDB" id="A0A8X9AEE7"/>
<dbReference type="GO" id="GO:0003743">
    <property type="term" value="F:translation initiation factor activity"/>
    <property type="evidence" value="ECO:0007669"/>
    <property type="project" value="TreeGrafter"/>
</dbReference>
<feature type="compositionally biased region" description="Basic and acidic residues" evidence="3">
    <location>
        <begin position="175"/>
        <end position="192"/>
    </location>
</feature>
<accession>A0A8X9AEE7</accession>
<comment type="caution">
    <text evidence="5">The sequence shown here is derived from an EMBL/GenBank/DDBJ whole genome shotgun (WGS) entry which is preliminary data.</text>
</comment>
<feature type="compositionally biased region" description="Basic residues" evidence="3">
    <location>
        <begin position="196"/>
        <end position="215"/>
    </location>
</feature>
<organism evidence="5">
    <name type="scientific">Salvia splendens</name>
    <name type="common">Scarlet sage</name>
    <dbReference type="NCBI Taxonomy" id="180675"/>
    <lineage>
        <taxon>Eukaryota</taxon>
        <taxon>Viridiplantae</taxon>
        <taxon>Streptophyta</taxon>
        <taxon>Embryophyta</taxon>
        <taxon>Tracheophyta</taxon>
        <taxon>Spermatophyta</taxon>
        <taxon>Magnoliopsida</taxon>
        <taxon>eudicotyledons</taxon>
        <taxon>Gunneridae</taxon>
        <taxon>Pentapetalae</taxon>
        <taxon>asterids</taxon>
        <taxon>lamiids</taxon>
        <taxon>Lamiales</taxon>
        <taxon>Lamiaceae</taxon>
        <taxon>Nepetoideae</taxon>
        <taxon>Mentheae</taxon>
        <taxon>Salviinae</taxon>
        <taxon>Salvia</taxon>
        <taxon>Salvia subgen. Calosphace</taxon>
        <taxon>core Calosphace</taxon>
    </lineage>
</organism>
<feature type="domain" description="Translation initiation factor IF- 2" evidence="4">
    <location>
        <begin position="574"/>
        <end position="684"/>
    </location>
</feature>
<protein>
    <recommendedName>
        <fullName evidence="4">Translation initiation factor IF- 2 domain-containing protein</fullName>
    </recommendedName>
</protein>
<dbReference type="InterPro" id="IPR027417">
    <property type="entry name" value="P-loop_NTPase"/>
</dbReference>
<dbReference type="InterPro" id="IPR015760">
    <property type="entry name" value="TIF_IF2"/>
</dbReference>
<dbReference type="SUPFAM" id="SSF52156">
    <property type="entry name" value="Initiation factor IF2/eIF5b, domain 3"/>
    <property type="match status" value="1"/>
</dbReference>
<evidence type="ECO:0000256" key="3">
    <source>
        <dbReference type="SAM" id="MobiDB-lite"/>
    </source>
</evidence>
<feature type="region of interest" description="Disordered" evidence="3">
    <location>
        <begin position="151"/>
        <end position="284"/>
    </location>
</feature>
<keyword evidence="6" id="KW-1185">Reference proteome</keyword>
<proteinExistence type="predicted"/>
<dbReference type="InterPro" id="IPR009000">
    <property type="entry name" value="Transl_B-barrel_sf"/>
</dbReference>
<feature type="compositionally biased region" description="Basic and acidic residues" evidence="3">
    <location>
        <begin position="216"/>
        <end position="236"/>
    </location>
</feature>
<name>A0A8X9AEE7_SALSN</name>
<dbReference type="Proteomes" id="UP000298416">
    <property type="component" value="Unassembled WGS sequence"/>
</dbReference>
<evidence type="ECO:0000256" key="1">
    <source>
        <dbReference type="ARBA" id="ARBA00022741"/>
    </source>
</evidence>
<dbReference type="SUPFAM" id="SSF50447">
    <property type="entry name" value="Translation proteins"/>
    <property type="match status" value="2"/>
</dbReference>
<feature type="region of interest" description="Disordered" evidence="3">
    <location>
        <begin position="296"/>
        <end position="316"/>
    </location>
</feature>
<evidence type="ECO:0000259" key="4">
    <source>
        <dbReference type="Pfam" id="PF11987"/>
    </source>
</evidence>
<dbReference type="InterPro" id="IPR023115">
    <property type="entry name" value="TIF_IF2_dom3"/>
</dbReference>
<evidence type="ECO:0000313" key="6">
    <source>
        <dbReference type="Proteomes" id="UP000298416"/>
    </source>
</evidence>
<feature type="compositionally biased region" description="Acidic residues" evidence="3">
    <location>
        <begin position="296"/>
        <end position="314"/>
    </location>
</feature>
<dbReference type="EMBL" id="PNBA02000001">
    <property type="protein sequence ID" value="KAG6438119.1"/>
    <property type="molecule type" value="Genomic_DNA"/>
</dbReference>
<dbReference type="GO" id="GO:0005525">
    <property type="term" value="F:GTP binding"/>
    <property type="evidence" value="ECO:0007669"/>
    <property type="project" value="UniProtKB-KW"/>
</dbReference>
<gene>
    <name evidence="5" type="ORF">SASPL_103055</name>
</gene>
<dbReference type="InterPro" id="IPR036925">
    <property type="entry name" value="TIF_IF2_dom3_sf"/>
</dbReference>
<feature type="compositionally biased region" description="Basic and acidic residues" evidence="3">
    <location>
        <begin position="274"/>
        <end position="284"/>
    </location>
</feature>
<keyword evidence="1" id="KW-0547">Nucleotide-binding</keyword>
<evidence type="ECO:0000313" key="5">
    <source>
        <dbReference type="EMBL" id="KAG6438119.1"/>
    </source>
</evidence>
<dbReference type="Gene3D" id="3.40.50.10050">
    <property type="entry name" value="Translation initiation factor IF- 2, domain 3"/>
    <property type="match status" value="1"/>
</dbReference>
<keyword evidence="2" id="KW-0342">GTP-binding</keyword>
<reference evidence="5" key="1">
    <citation type="submission" date="2018-01" db="EMBL/GenBank/DDBJ databases">
        <authorList>
            <person name="Mao J.F."/>
        </authorList>
    </citation>
    <scope>NUCLEOTIDE SEQUENCE</scope>
    <source>
        <strain evidence="5">Huo1</strain>
        <tissue evidence="5">Leaf</tissue>
    </source>
</reference>